<name>A0AAD7NS40_9AGAR</name>
<keyword evidence="2" id="KW-1185">Reference proteome</keyword>
<sequence length="150" mass="16452">MRTMGFRAEVFHRLSSRALLAVESLSQGAASEFPLLRSVICTSCRFNSDTVSEGAILGPLPWAQLQRYDDYECSWYPNDGRQWTILAQLANVVDLRSSYYGTGEDEDPTVIVAASAVRVLWCRPPNGRLGDRRGAGALRSPASGGPQLET</sequence>
<organism evidence="1 2">
    <name type="scientific">Mycena maculata</name>
    <dbReference type="NCBI Taxonomy" id="230809"/>
    <lineage>
        <taxon>Eukaryota</taxon>
        <taxon>Fungi</taxon>
        <taxon>Dikarya</taxon>
        <taxon>Basidiomycota</taxon>
        <taxon>Agaricomycotina</taxon>
        <taxon>Agaricomycetes</taxon>
        <taxon>Agaricomycetidae</taxon>
        <taxon>Agaricales</taxon>
        <taxon>Marasmiineae</taxon>
        <taxon>Mycenaceae</taxon>
        <taxon>Mycena</taxon>
    </lineage>
</organism>
<protein>
    <submittedName>
        <fullName evidence="1">Uncharacterized protein</fullName>
    </submittedName>
</protein>
<evidence type="ECO:0000313" key="1">
    <source>
        <dbReference type="EMBL" id="KAJ7772961.1"/>
    </source>
</evidence>
<proteinExistence type="predicted"/>
<dbReference type="Proteomes" id="UP001215280">
    <property type="component" value="Unassembled WGS sequence"/>
</dbReference>
<evidence type="ECO:0000313" key="2">
    <source>
        <dbReference type="Proteomes" id="UP001215280"/>
    </source>
</evidence>
<gene>
    <name evidence="1" type="ORF">DFH07DRAFT_148405</name>
</gene>
<dbReference type="AlphaFoldDB" id="A0AAD7NS40"/>
<reference evidence="1" key="1">
    <citation type="submission" date="2023-03" db="EMBL/GenBank/DDBJ databases">
        <title>Massive genome expansion in bonnet fungi (Mycena s.s.) driven by repeated elements and novel gene families across ecological guilds.</title>
        <authorList>
            <consortium name="Lawrence Berkeley National Laboratory"/>
            <person name="Harder C.B."/>
            <person name="Miyauchi S."/>
            <person name="Viragh M."/>
            <person name="Kuo A."/>
            <person name="Thoen E."/>
            <person name="Andreopoulos B."/>
            <person name="Lu D."/>
            <person name="Skrede I."/>
            <person name="Drula E."/>
            <person name="Henrissat B."/>
            <person name="Morin E."/>
            <person name="Kohler A."/>
            <person name="Barry K."/>
            <person name="LaButti K."/>
            <person name="Morin E."/>
            <person name="Salamov A."/>
            <person name="Lipzen A."/>
            <person name="Mereny Z."/>
            <person name="Hegedus B."/>
            <person name="Baldrian P."/>
            <person name="Stursova M."/>
            <person name="Weitz H."/>
            <person name="Taylor A."/>
            <person name="Grigoriev I.V."/>
            <person name="Nagy L.G."/>
            <person name="Martin F."/>
            <person name="Kauserud H."/>
        </authorList>
    </citation>
    <scope>NUCLEOTIDE SEQUENCE</scope>
    <source>
        <strain evidence="1">CBHHK188m</strain>
    </source>
</reference>
<accession>A0AAD7NS40</accession>
<dbReference type="EMBL" id="JARJLG010000018">
    <property type="protein sequence ID" value="KAJ7772961.1"/>
    <property type="molecule type" value="Genomic_DNA"/>
</dbReference>
<comment type="caution">
    <text evidence="1">The sequence shown here is derived from an EMBL/GenBank/DDBJ whole genome shotgun (WGS) entry which is preliminary data.</text>
</comment>